<dbReference type="InterPro" id="IPR036291">
    <property type="entry name" value="NAD(P)-bd_dom_sf"/>
</dbReference>
<reference evidence="13" key="1">
    <citation type="submission" date="2022-11" db="EMBL/GenBank/DDBJ databases">
        <title>Draft genome sequence of Hoeflea poritis E7-10 and Hoeflea prorocentri PM5-8, separated from scleractinian coral Porites lutea and marine dinoflagellate.</title>
        <authorList>
            <person name="Zhang G."/>
            <person name="Wei Q."/>
            <person name="Cai L."/>
        </authorList>
    </citation>
    <scope>NUCLEOTIDE SEQUENCE</scope>
    <source>
        <strain evidence="13">PM5-8</strain>
    </source>
</reference>
<comment type="catalytic activity">
    <reaction evidence="9 10">
        <text>(R)-pantoate + NADP(+) = 2-dehydropantoate + NADPH + H(+)</text>
        <dbReference type="Rhea" id="RHEA:16233"/>
        <dbReference type="ChEBI" id="CHEBI:11561"/>
        <dbReference type="ChEBI" id="CHEBI:15378"/>
        <dbReference type="ChEBI" id="CHEBI:15980"/>
        <dbReference type="ChEBI" id="CHEBI:57783"/>
        <dbReference type="ChEBI" id="CHEBI:58349"/>
        <dbReference type="EC" id="1.1.1.169"/>
    </reaction>
</comment>
<dbReference type="InterPro" id="IPR013328">
    <property type="entry name" value="6PGD_dom2"/>
</dbReference>
<dbReference type="NCBIfam" id="TIGR00745">
    <property type="entry name" value="apbA_panE"/>
    <property type="match status" value="1"/>
</dbReference>
<evidence type="ECO:0000256" key="8">
    <source>
        <dbReference type="ARBA" id="ARBA00032024"/>
    </source>
</evidence>
<dbReference type="GO" id="GO:0050661">
    <property type="term" value="F:NADP binding"/>
    <property type="evidence" value="ECO:0007669"/>
    <property type="project" value="TreeGrafter"/>
</dbReference>
<evidence type="ECO:0000256" key="4">
    <source>
        <dbReference type="ARBA" id="ARBA00019465"/>
    </source>
</evidence>
<dbReference type="InterPro" id="IPR050838">
    <property type="entry name" value="Ketopantoate_reductase"/>
</dbReference>
<keyword evidence="5 10" id="KW-0566">Pantothenate biosynthesis</keyword>
<dbReference type="SUPFAM" id="SSF51735">
    <property type="entry name" value="NAD(P)-binding Rossmann-fold domains"/>
    <property type="match status" value="1"/>
</dbReference>
<dbReference type="AlphaFoldDB" id="A0A9X3UGC1"/>
<dbReference type="InterPro" id="IPR013332">
    <property type="entry name" value="KPR_N"/>
</dbReference>
<comment type="caution">
    <text evidence="13">The sequence shown here is derived from an EMBL/GenBank/DDBJ whole genome shotgun (WGS) entry which is preliminary data.</text>
</comment>
<evidence type="ECO:0000256" key="9">
    <source>
        <dbReference type="ARBA" id="ARBA00048793"/>
    </source>
</evidence>
<dbReference type="GO" id="GO:0008677">
    <property type="term" value="F:2-dehydropantoate 2-reductase activity"/>
    <property type="evidence" value="ECO:0007669"/>
    <property type="project" value="UniProtKB-EC"/>
</dbReference>
<dbReference type="Pfam" id="PF08546">
    <property type="entry name" value="ApbA_C"/>
    <property type="match status" value="1"/>
</dbReference>
<comment type="function">
    <text evidence="10">Catalyzes the NADPH-dependent reduction of ketopantoate into pantoic acid.</text>
</comment>
<evidence type="ECO:0000256" key="10">
    <source>
        <dbReference type="RuleBase" id="RU362068"/>
    </source>
</evidence>
<dbReference type="InterPro" id="IPR008927">
    <property type="entry name" value="6-PGluconate_DH-like_C_sf"/>
</dbReference>
<feature type="domain" description="Ketopantoate reductase N-terminal" evidence="11">
    <location>
        <begin position="8"/>
        <end position="156"/>
    </location>
</feature>
<dbReference type="Gene3D" id="3.40.50.720">
    <property type="entry name" value="NAD(P)-binding Rossmann-like Domain"/>
    <property type="match status" value="1"/>
</dbReference>
<evidence type="ECO:0000259" key="12">
    <source>
        <dbReference type="Pfam" id="PF08546"/>
    </source>
</evidence>
<dbReference type="InterPro" id="IPR003710">
    <property type="entry name" value="ApbA"/>
</dbReference>
<dbReference type="GO" id="GO:0015940">
    <property type="term" value="P:pantothenate biosynthetic process"/>
    <property type="evidence" value="ECO:0007669"/>
    <property type="project" value="UniProtKB-KW"/>
</dbReference>
<dbReference type="NCBIfam" id="NF006083">
    <property type="entry name" value="PRK08229.1"/>
    <property type="match status" value="1"/>
</dbReference>
<protein>
    <recommendedName>
        <fullName evidence="4 10">2-dehydropantoate 2-reductase</fullName>
        <ecNumber evidence="3 10">1.1.1.169</ecNumber>
    </recommendedName>
    <alternativeName>
        <fullName evidence="8 10">Ketopantoate reductase</fullName>
    </alternativeName>
</protein>
<evidence type="ECO:0000256" key="2">
    <source>
        <dbReference type="ARBA" id="ARBA00007870"/>
    </source>
</evidence>
<comment type="similarity">
    <text evidence="2 10">Belongs to the ketopantoate reductase family.</text>
</comment>
<dbReference type="GO" id="GO:0005737">
    <property type="term" value="C:cytoplasm"/>
    <property type="evidence" value="ECO:0007669"/>
    <property type="project" value="TreeGrafter"/>
</dbReference>
<dbReference type="EC" id="1.1.1.169" evidence="3 10"/>
<evidence type="ECO:0000259" key="11">
    <source>
        <dbReference type="Pfam" id="PF02558"/>
    </source>
</evidence>
<evidence type="ECO:0000256" key="5">
    <source>
        <dbReference type="ARBA" id="ARBA00022655"/>
    </source>
</evidence>
<dbReference type="Gene3D" id="1.10.1040.10">
    <property type="entry name" value="N-(1-d-carboxylethyl)-l-norvaline Dehydrogenase, domain 2"/>
    <property type="match status" value="1"/>
</dbReference>
<evidence type="ECO:0000256" key="6">
    <source>
        <dbReference type="ARBA" id="ARBA00022857"/>
    </source>
</evidence>
<accession>A0A9X3UGC1</accession>
<keyword evidence="6 10" id="KW-0521">NADP</keyword>
<dbReference type="RefSeq" id="WP_267990048.1">
    <property type="nucleotide sequence ID" value="NZ_JAPJZI010000001.1"/>
</dbReference>
<evidence type="ECO:0000256" key="3">
    <source>
        <dbReference type="ARBA" id="ARBA00013014"/>
    </source>
</evidence>
<feature type="domain" description="Ketopantoate reductase C-terminal" evidence="12">
    <location>
        <begin position="180"/>
        <end position="317"/>
    </location>
</feature>
<proteinExistence type="inferred from homology"/>
<dbReference type="PANTHER" id="PTHR43765:SF2">
    <property type="entry name" value="2-DEHYDROPANTOATE 2-REDUCTASE"/>
    <property type="match status" value="1"/>
</dbReference>
<dbReference type="PANTHER" id="PTHR43765">
    <property type="entry name" value="2-DEHYDROPANTOATE 2-REDUCTASE-RELATED"/>
    <property type="match status" value="1"/>
</dbReference>
<evidence type="ECO:0000313" key="13">
    <source>
        <dbReference type="EMBL" id="MDA5398638.1"/>
    </source>
</evidence>
<evidence type="ECO:0000256" key="1">
    <source>
        <dbReference type="ARBA" id="ARBA00004994"/>
    </source>
</evidence>
<gene>
    <name evidence="13" type="ORF">OQ273_08655</name>
</gene>
<name>A0A9X3UGC1_9HYPH</name>
<dbReference type="Proteomes" id="UP001151234">
    <property type="component" value="Unassembled WGS sequence"/>
</dbReference>
<dbReference type="Pfam" id="PF02558">
    <property type="entry name" value="ApbA"/>
    <property type="match status" value="1"/>
</dbReference>
<dbReference type="InterPro" id="IPR013752">
    <property type="entry name" value="KPA_reductase"/>
</dbReference>
<evidence type="ECO:0000313" key="14">
    <source>
        <dbReference type="Proteomes" id="UP001151234"/>
    </source>
</evidence>
<sequence>MTDEADTIGVFGAGAIGCYVGGMLAASGLTVHFLGRESAVETLQQHGLTLTRFDGPQAGVPSSKLKISSDPAVISKCDLILFCVKSQSTPEAAVDLAPHLKSSAKVISLQNGVGNVKALEDALGAERVFAGMVPFNVLSSGEGRFHRATAGNILLADDPATRQLAQFLTAAGLTAETSSDMDAVLWGKLLLNLNNALNVLSDVPLVRQLSDRDYRTVLAAMVKEALVATSKAGIRPAAIGRVQPWLIPHILRLPDWLFMRVAQSMLAMDDKARSSMWDDLQKNRQPEIDYLNGAIVRLAEEMGTPAPVNRKVIELVKDAFGNGRSPALSGAALRQMAAV</sequence>
<dbReference type="EMBL" id="JAPJZI010000001">
    <property type="protein sequence ID" value="MDA5398638.1"/>
    <property type="molecule type" value="Genomic_DNA"/>
</dbReference>
<evidence type="ECO:0000256" key="7">
    <source>
        <dbReference type="ARBA" id="ARBA00023002"/>
    </source>
</evidence>
<dbReference type="SUPFAM" id="SSF48179">
    <property type="entry name" value="6-phosphogluconate dehydrogenase C-terminal domain-like"/>
    <property type="match status" value="1"/>
</dbReference>
<keyword evidence="14" id="KW-1185">Reference proteome</keyword>
<organism evidence="13 14">
    <name type="scientific">Hoeflea prorocentri</name>
    <dbReference type="NCBI Taxonomy" id="1922333"/>
    <lineage>
        <taxon>Bacteria</taxon>
        <taxon>Pseudomonadati</taxon>
        <taxon>Pseudomonadota</taxon>
        <taxon>Alphaproteobacteria</taxon>
        <taxon>Hyphomicrobiales</taxon>
        <taxon>Rhizobiaceae</taxon>
        <taxon>Hoeflea</taxon>
    </lineage>
</organism>
<comment type="pathway">
    <text evidence="1 10">Cofactor biosynthesis; (R)-pantothenate biosynthesis; (R)-pantoate from 3-methyl-2-oxobutanoate: step 2/2.</text>
</comment>
<keyword evidence="7 10" id="KW-0560">Oxidoreductase</keyword>